<dbReference type="InterPro" id="IPR020904">
    <property type="entry name" value="Sc_DH/Rdtase_CS"/>
</dbReference>
<dbReference type="Proteomes" id="UP000076555">
    <property type="component" value="Unassembled WGS sequence"/>
</dbReference>
<evidence type="ECO:0000256" key="2">
    <source>
        <dbReference type="ARBA" id="ARBA00023002"/>
    </source>
</evidence>
<dbReference type="EMBL" id="LWAJ01000018">
    <property type="protein sequence ID" value="KZL51494.1"/>
    <property type="molecule type" value="Genomic_DNA"/>
</dbReference>
<evidence type="ECO:0000256" key="3">
    <source>
        <dbReference type="RuleBase" id="RU000363"/>
    </source>
</evidence>
<keyword evidence="2" id="KW-0560">Oxidoreductase</keyword>
<proteinExistence type="inferred from homology"/>
<evidence type="ECO:0000256" key="1">
    <source>
        <dbReference type="ARBA" id="ARBA00006484"/>
    </source>
</evidence>
<dbReference type="InterPro" id="IPR036291">
    <property type="entry name" value="NAD(P)-bd_dom_sf"/>
</dbReference>
<dbReference type="Pfam" id="PF00106">
    <property type="entry name" value="adh_short"/>
    <property type="match status" value="1"/>
</dbReference>
<dbReference type="SUPFAM" id="SSF51735">
    <property type="entry name" value="NAD(P)-binding Rossmann-fold domains"/>
    <property type="match status" value="1"/>
</dbReference>
<gene>
    <name evidence="4" type="ORF">A2T98_01875</name>
</gene>
<dbReference type="PROSITE" id="PS00061">
    <property type="entry name" value="ADH_SHORT"/>
    <property type="match status" value="1"/>
</dbReference>
<dbReference type="PRINTS" id="PR00081">
    <property type="entry name" value="GDHRDH"/>
</dbReference>
<comment type="similarity">
    <text evidence="1 3">Belongs to the short-chain dehydrogenases/reductases (SDR) family.</text>
</comment>
<dbReference type="RefSeq" id="WP_063871325.1">
    <property type="nucleotide sequence ID" value="NZ_CAWMRI010000018.1"/>
</dbReference>
<evidence type="ECO:0000313" key="4">
    <source>
        <dbReference type="EMBL" id="KZL51494.1"/>
    </source>
</evidence>
<name>A0A161XR32_NODSP</name>
<organism evidence="4 5">
    <name type="scientific">Nodularia spumigena CENA596</name>
    <dbReference type="NCBI Taxonomy" id="1819295"/>
    <lineage>
        <taxon>Bacteria</taxon>
        <taxon>Bacillati</taxon>
        <taxon>Cyanobacteriota</taxon>
        <taxon>Cyanophyceae</taxon>
        <taxon>Nostocales</taxon>
        <taxon>Nodulariaceae</taxon>
        <taxon>Nodularia</taxon>
    </lineage>
</organism>
<dbReference type="PANTHER" id="PTHR44196">
    <property type="entry name" value="DEHYDROGENASE/REDUCTASE SDR FAMILY MEMBER 7B"/>
    <property type="match status" value="1"/>
</dbReference>
<reference evidence="4 5" key="1">
    <citation type="submission" date="2016-04" db="EMBL/GenBank/DDBJ databases">
        <title>Draft Genome Assembly of the Bloom-forming Cyanobacterium Nodularia spumigena Strain CENA596 in Shrimp Production Ponds.</title>
        <authorList>
            <person name="Popin R.V."/>
            <person name="Rigonato J."/>
            <person name="Abreu V.A."/>
            <person name="Andreote A.P."/>
            <person name="Silveira S.B."/>
            <person name="Odebrecht C."/>
            <person name="Fiore M.F."/>
        </authorList>
    </citation>
    <scope>NUCLEOTIDE SEQUENCE [LARGE SCALE GENOMIC DNA]</scope>
    <source>
        <strain evidence="4 5">CENA596</strain>
    </source>
</reference>
<dbReference type="PANTHER" id="PTHR44196:SF1">
    <property type="entry name" value="DEHYDROGENASE_REDUCTASE SDR FAMILY MEMBER 7B"/>
    <property type="match status" value="1"/>
</dbReference>
<dbReference type="GO" id="GO:0016020">
    <property type="term" value="C:membrane"/>
    <property type="evidence" value="ECO:0007669"/>
    <property type="project" value="TreeGrafter"/>
</dbReference>
<dbReference type="AlphaFoldDB" id="A0A161XR32"/>
<dbReference type="PRINTS" id="PR00080">
    <property type="entry name" value="SDRFAMILY"/>
</dbReference>
<comment type="caution">
    <text evidence="4">The sequence shown here is derived from an EMBL/GenBank/DDBJ whole genome shotgun (WGS) entry which is preliminary data.</text>
</comment>
<dbReference type="InterPro" id="IPR002347">
    <property type="entry name" value="SDR_fam"/>
</dbReference>
<dbReference type="Gene3D" id="3.40.50.720">
    <property type="entry name" value="NAD(P)-binding Rossmann-like Domain"/>
    <property type="match status" value="1"/>
</dbReference>
<protein>
    <submittedName>
        <fullName evidence="4">Short-chain dehydrogenase</fullName>
    </submittedName>
</protein>
<dbReference type="OrthoDB" id="9793283at2"/>
<dbReference type="GO" id="GO:0016491">
    <property type="term" value="F:oxidoreductase activity"/>
    <property type="evidence" value="ECO:0007669"/>
    <property type="project" value="UniProtKB-KW"/>
</dbReference>
<evidence type="ECO:0000313" key="5">
    <source>
        <dbReference type="Proteomes" id="UP000076555"/>
    </source>
</evidence>
<sequence>MKLSKQTVLITGGSAGVGLELARKFKQHNNRVIICARNAEQLAKAAQEIGDIETIPCDLAKESDIYALVETLKNKVGEISILINNAGIQLNYNFTQVEPELTVKNVDWEIDVNLNAVIKLTTLCLPLLKNQPQSAIVNVSSGLAIAPKRSAPVYCATKAAIHIFSKALRYQMEDKSPNIGVYEAILPLVDTNMTRGRGKGKISPKQVADEVFAAMERNRYEIHVGKVKLFVLIYRIWPQLAEKILRNG</sequence>
<accession>A0A161XR32</accession>